<keyword evidence="5" id="KW-1185">Reference proteome</keyword>
<dbReference type="SUPFAM" id="SSF52317">
    <property type="entry name" value="Class I glutamine amidotransferase-like"/>
    <property type="match status" value="1"/>
</dbReference>
<protein>
    <submittedName>
        <fullName evidence="4">von Willebrand factor type A domain protein</fullName>
    </submittedName>
</protein>
<dbReference type="Pfam" id="PF13519">
    <property type="entry name" value="VWA_2"/>
    <property type="match status" value="1"/>
</dbReference>
<keyword evidence="2" id="KW-0812">Transmembrane</keyword>
<keyword evidence="2" id="KW-0472">Membrane</keyword>
<name>A0A5C5ZRK6_9BACT</name>
<dbReference type="OrthoDB" id="9781333at2"/>
<dbReference type="EMBL" id="SJPQ01000001">
    <property type="protein sequence ID" value="TWT90182.1"/>
    <property type="molecule type" value="Genomic_DNA"/>
</dbReference>
<comment type="caution">
    <text evidence="4">The sequence shown here is derived from an EMBL/GenBank/DDBJ whole genome shotgun (WGS) entry which is preliminary data.</text>
</comment>
<gene>
    <name evidence="4" type="ORF">Mal64_05660</name>
</gene>
<evidence type="ECO:0000313" key="4">
    <source>
        <dbReference type="EMBL" id="TWT90182.1"/>
    </source>
</evidence>
<dbReference type="Pfam" id="PF07090">
    <property type="entry name" value="GATase1_like"/>
    <property type="match status" value="1"/>
</dbReference>
<dbReference type="PANTHER" id="PTHR37947:SF2">
    <property type="entry name" value="VON WILLEBRAND FACTOR TYPE A"/>
    <property type="match status" value="1"/>
</dbReference>
<evidence type="ECO:0000313" key="5">
    <source>
        <dbReference type="Proteomes" id="UP000315440"/>
    </source>
</evidence>
<dbReference type="InterPro" id="IPR010768">
    <property type="entry name" value="GATase1-like"/>
</dbReference>
<dbReference type="AlphaFoldDB" id="A0A5C5ZRK6"/>
<dbReference type="CDD" id="cd00198">
    <property type="entry name" value="vWFA"/>
    <property type="match status" value="2"/>
</dbReference>
<evidence type="ECO:0000256" key="2">
    <source>
        <dbReference type="SAM" id="Phobius"/>
    </source>
</evidence>
<evidence type="ECO:0000256" key="1">
    <source>
        <dbReference type="SAM" id="MobiDB-lite"/>
    </source>
</evidence>
<dbReference type="PANTHER" id="PTHR37947">
    <property type="entry name" value="BLL2462 PROTEIN"/>
    <property type="match status" value="1"/>
</dbReference>
<dbReference type="PROSITE" id="PS50234">
    <property type="entry name" value="VWFA"/>
    <property type="match status" value="1"/>
</dbReference>
<evidence type="ECO:0000259" key="3">
    <source>
        <dbReference type="PROSITE" id="PS50234"/>
    </source>
</evidence>
<reference evidence="4 5" key="1">
    <citation type="submission" date="2019-02" db="EMBL/GenBank/DDBJ databases">
        <title>Deep-cultivation of Planctomycetes and their phenomic and genomic characterization uncovers novel biology.</title>
        <authorList>
            <person name="Wiegand S."/>
            <person name="Jogler M."/>
            <person name="Boedeker C."/>
            <person name="Pinto D."/>
            <person name="Vollmers J."/>
            <person name="Rivas-Marin E."/>
            <person name="Kohn T."/>
            <person name="Peeters S.H."/>
            <person name="Heuer A."/>
            <person name="Rast P."/>
            <person name="Oberbeckmann S."/>
            <person name="Bunk B."/>
            <person name="Jeske O."/>
            <person name="Meyerdierks A."/>
            <person name="Storesund J.E."/>
            <person name="Kallscheuer N."/>
            <person name="Luecker S."/>
            <person name="Lage O.M."/>
            <person name="Pohl T."/>
            <person name="Merkel B.J."/>
            <person name="Hornburger P."/>
            <person name="Mueller R.-W."/>
            <person name="Bruemmer F."/>
            <person name="Labrenz M."/>
            <person name="Spormann A.M."/>
            <person name="Op Den Camp H."/>
            <person name="Overmann J."/>
            <person name="Amann R."/>
            <person name="Jetten M.S.M."/>
            <person name="Mascher T."/>
            <person name="Medema M.H."/>
            <person name="Devos D.P."/>
            <person name="Kaster A.-K."/>
            <person name="Ovreas L."/>
            <person name="Rohde M."/>
            <person name="Galperin M.Y."/>
            <person name="Jogler C."/>
        </authorList>
    </citation>
    <scope>NUCLEOTIDE SEQUENCE [LARGE SCALE GENOMIC DNA]</scope>
    <source>
        <strain evidence="4 5">Mal64</strain>
    </source>
</reference>
<dbReference type="SUPFAM" id="SSF53300">
    <property type="entry name" value="vWA-like"/>
    <property type="match status" value="2"/>
</dbReference>
<keyword evidence="2" id="KW-1133">Transmembrane helix</keyword>
<feature type="region of interest" description="Disordered" evidence="1">
    <location>
        <begin position="962"/>
        <end position="1027"/>
    </location>
</feature>
<dbReference type="InterPro" id="IPR002035">
    <property type="entry name" value="VWF_A"/>
</dbReference>
<dbReference type="Pfam" id="PF13768">
    <property type="entry name" value="VWA_3"/>
    <property type="match status" value="1"/>
</dbReference>
<dbReference type="SMART" id="SM00327">
    <property type="entry name" value="VWA"/>
    <property type="match status" value="2"/>
</dbReference>
<dbReference type="Proteomes" id="UP000315440">
    <property type="component" value="Unassembled WGS sequence"/>
</dbReference>
<organism evidence="4 5">
    <name type="scientific">Pseudobythopirellula maris</name>
    <dbReference type="NCBI Taxonomy" id="2527991"/>
    <lineage>
        <taxon>Bacteria</taxon>
        <taxon>Pseudomonadati</taxon>
        <taxon>Planctomycetota</taxon>
        <taxon>Planctomycetia</taxon>
        <taxon>Pirellulales</taxon>
        <taxon>Lacipirellulaceae</taxon>
        <taxon>Pseudobythopirellula</taxon>
    </lineage>
</organism>
<feature type="compositionally biased region" description="Basic and acidic residues" evidence="1">
    <location>
        <begin position="978"/>
        <end position="1005"/>
    </location>
</feature>
<feature type="transmembrane region" description="Helical" evidence="2">
    <location>
        <begin position="12"/>
        <end position="28"/>
    </location>
</feature>
<dbReference type="InterPro" id="IPR036465">
    <property type="entry name" value="vWFA_dom_sf"/>
</dbReference>
<dbReference type="Gene3D" id="3.40.50.410">
    <property type="entry name" value="von Willebrand factor, type A domain"/>
    <property type="match status" value="1"/>
</dbReference>
<dbReference type="Gene3D" id="3.40.50.880">
    <property type="match status" value="2"/>
</dbReference>
<feature type="transmembrane region" description="Helical" evidence="2">
    <location>
        <begin position="40"/>
        <end position="58"/>
    </location>
</feature>
<feature type="compositionally biased region" description="Basic and acidic residues" evidence="1">
    <location>
        <begin position="1015"/>
        <end position="1027"/>
    </location>
</feature>
<dbReference type="RefSeq" id="WP_146396734.1">
    <property type="nucleotide sequence ID" value="NZ_SJPQ01000001.1"/>
</dbReference>
<sequence length="1027" mass="112474">MFTHSLAFDSPWYLALLALLPIIWVLSRRSLAGLGRLRRLVAIAFRSLVFTAIVLALADAQLRKQSDRLTVIYLLDQSQSIPEAQREAMTSFVNASVREHRRNDLDDRAGVIVFGREPEVELPPVDFFYELPRIESLVDRQHTNLEQALGRAMSLFPPDAAKRIVIVTDGNENSGDALRQARAMAAAGVSIDVLPVPLGQRSEVAVDKLTLPADVRRDQPFELRAVVELEATPGATETGRLRVVRKSGDRETVLSESPVTLEPGKNVFSIRESIQEADFYTYEARFVPDDPATDASTQNNLATAFTHVRGKGHVLLIEDWEHPGEFDTMVDALRAEGLEVTTMRSDRLFGSLAELQRYDTVVLANTPRSSGFGGGSGTVTTDSISAFSDDQIGMLVRNTEELGCGLVMIGGDRSFGAGGWDDTKIEEAMPLDFEIKAAKVTPVGALGMIMHASEIARGNYWQKRIAIEAVDALGERDYAGLLQWNGSDQWLWGQSQGGMITVGANRNQMKARIDRLTVGDMPQFDPAMKLAAASFAGLTNPVPAIKHMIIISDGDPSPPSAAVMKSFIDQKVKITTVAVGAHGPPGHATMQKIATSTGGKYYVVRNANALPRIYQREARRVSRPLVRELKPPVAPRLITRHEILGGLESDFPPLAGYVQTTVKDSSLVEVVLRSPIPADGDSSTILATWNYGLGKTAAFTSDAGARWADQWTGWSEYNRFYSQLIRWSMRPTGDTGNFTVATDIKDGKARVVIDALDKNDQFLELPTIGGAAVAPGLDSLPIVFRQIAPGRYVGEFEAEDPGSYMVVINPGSQQPMIRTGLNVGYSDEFRDRETNRSLLSSIASLSAEGGEAGKMIDEEAGVAFTGADSAEPLSAVDPYRRDLPPAVSTQPIWPLLILLGSCVFLADVFVRRVQVNLDWVPPLWARLRGRTEVIEPETMSRLRSRKQQISDELGDRRAQTRFEVDEDAPAAGASPLADLERPAGERRPTPTTDKESLASEEKAQEEGYTSRLLKAKRDALKKKDDNQ</sequence>
<proteinExistence type="predicted"/>
<feature type="domain" description="VWFA" evidence="3">
    <location>
        <begin position="70"/>
        <end position="209"/>
    </location>
</feature>
<accession>A0A5C5ZRK6</accession>
<dbReference type="InterPro" id="IPR029062">
    <property type="entry name" value="Class_I_gatase-like"/>
</dbReference>